<keyword evidence="4" id="KW-0645">Protease</keyword>
<comment type="similarity">
    <text evidence="1">Belongs to the peptidase S13 family.</text>
</comment>
<dbReference type="PRINTS" id="PR00922">
    <property type="entry name" value="DADACBPTASE3"/>
</dbReference>
<name>A0ABP9FIU7_9GAMM</name>
<evidence type="ECO:0000313" key="4">
    <source>
        <dbReference type="EMBL" id="GAA4902991.1"/>
    </source>
</evidence>
<proteinExistence type="inferred from homology"/>
<accession>A0ABP9FIU7</accession>
<evidence type="ECO:0000313" key="5">
    <source>
        <dbReference type="Proteomes" id="UP001499988"/>
    </source>
</evidence>
<dbReference type="RefSeq" id="WP_345337432.1">
    <property type="nucleotide sequence ID" value="NZ_BAABJZ010000106.1"/>
</dbReference>
<organism evidence="4 5">
    <name type="scientific">Ferrimonas pelagia</name>
    <dbReference type="NCBI Taxonomy" id="1177826"/>
    <lineage>
        <taxon>Bacteria</taxon>
        <taxon>Pseudomonadati</taxon>
        <taxon>Pseudomonadota</taxon>
        <taxon>Gammaproteobacteria</taxon>
        <taxon>Alteromonadales</taxon>
        <taxon>Ferrimonadaceae</taxon>
        <taxon>Ferrimonas</taxon>
    </lineage>
</organism>
<keyword evidence="5" id="KW-1185">Reference proteome</keyword>
<dbReference type="Gene3D" id="3.40.710.10">
    <property type="entry name" value="DD-peptidase/beta-lactamase superfamily"/>
    <property type="match status" value="1"/>
</dbReference>
<evidence type="ECO:0000256" key="2">
    <source>
        <dbReference type="ARBA" id="ARBA00022801"/>
    </source>
</evidence>
<dbReference type="Gene3D" id="3.50.80.20">
    <property type="entry name" value="D-Ala-D-Ala carboxypeptidase C, peptidase S13"/>
    <property type="match status" value="1"/>
</dbReference>
<keyword evidence="2" id="KW-0378">Hydrolase</keyword>
<dbReference type="EMBL" id="BAABJZ010000106">
    <property type="protein sequence ID" value="GAA4902991.1"/>
    <property type="molecule type" value="Genomic_DNA"/>
</dbReference>
<feature type="chain" id="PRO_5045909689" evidence="3">
    <location>
        <begin position="21"/>
        <end position="470"/>
    </location>
</feature>
<evidence type="ECO:0000256" key="3">
    <source>
        <dbReference type="SAM" id="SignalP"/>
    </source>
</evidence>
<feature type="signal peptide" evidence="3">
    <location>
        <begin position="1"/>
        <end position="20"/>
    </location>
</feature>
<dbReference type="Proteomes" id="UP001499988">
    <property type="component" value="Unassembled WGS sequence"/>
</dbReference>
<dbReference type="SUPFAM" id="SSF56601">
    <property type="entry name" value="beta-lactamase/transpeptidase-like"/>
    <property type="match status" value="1"/>
</dbReference>
<keyword evidence="3" id="KW-0732">Signal</keyword>
<dbReference type="GO" id="GO:0004180">
    <property type="term" value="F:carboxypeptidase activity"/>
    <property type="evidence" value="ECO:0007669"/>
    <property type="project" value="UniProtKB-KW"/>
</dbReference>
<comment type="caution">
    <text evidence="4">The sequence shown here is derived from an EMBL/GenBank/DDBJ whole genome shotgun (WGS) entry which is preliminary data.</text>
</comment>
<evidence type="ECO:0000256" key="1">
    <source>
        <dbReference type="ARBA" id="ARBA00006096"/>
    </source>
</evidence>
<dbReference type="Pfam" id="PF02113">
    <property type="entry name" value="Peptidase_S13"/>
    <property type="match status" value="1"/>
</dbReference>
<dbReference type="PANTHER" id="PTHR30023:SF0">
    <property type="entry name" value="PENICILLIN-SENSITIVE CARBOXYPEPTIDASE A"/>
    <property type="match status" value="1"/>
</dbReference>
<sequence length="470" mass="51738">MALLRYIGLVIMMLPAASHAQYRDFETLLPQGSQLALAIYSANGEPEYQYRSEALMAPASTLKLLTASAAWLQLGADFRYRTQLLGPAPDGHRLPGDLVLSMVGDPTFERADLYRMLQQLKQQGVDHIDGDLLIQGLGFSGYDRAPGWPWDDLGICYAAQSSAVILDGNCARVWLRIANDTVRIDKPAHLPLRFSHNVQLGNGTESCPLEMQRHSQNHYQLSGCIDKPTPLAIAIDDPGHYVSQVVSQQLLQLGITLAGSVRHVDAPLSTAPKRLLQHQSQALPALLTRVLQDSNNQISDSLLRTLAHDLYQQDASFQLGIQAMKSILQRDLGLAFDSGTLFDGSGLSRYNLLSADQLASLLTHWLNNPKLSPLLELLPVSGESGTLKYRRSLKQLPYKVSAKTGSFNQVSNLAGIVQRPDQAPVIVVQLVNGIAGDPSVTQDLLSQFEHHLYQCIQTDCFAPQQKRQRP</sequence>
<keyword evidence="4" id="KW-0121">Carboxypeptidase</keyword>
<gene>
    <name evidence="4" type="primary">dacB</name>
    <name evidence="4" type="ORF">GCM10023333_41420</name>
</gene>
<reference evidence="5" key="1">
    <citation type="journal article" date="2019" name="Int. J. Syst. Evol. Microbiol.">
        <title>The Global Catalogue of Microorganisms (GCM) 10K type strain sequencing project: providing services to taxonomists for standard genome sequencing and annotation.</title>
        <authorList>
            <consortium name="The Broad Institute Genomics Platform"/>
            <consortium name="The Broad Institute Genome Sequencing Center for Infectious Disease"/>
            <person name="Wu L."/>
            <person name="Ma J."/>
        </authorList>
    </citation>
    <scope>NUCLEOTIDE SEQUENCE [LARGE SCALE GENOMIC DNA]</scope>
    <source>
        <strain evidence="5">JCM 18401</strain>
    </source>
</reference>
<protein>
    <submittedName>
        <fullName evidence="4">Serine-type D-Ala-D-Ala carboxypeptidase</fullName>
    </submittedName>
</protein>
<dbReference type="InterPro" id="IPR000667">
    <property type="entry name" value="Peptidase_S13"/>
</dbReference>
<dbReference type="NCBIfam" id="TIGR00666">
    <property type="entry name" value="PBP4"/>
    <property type="match status" value="1"/>
</dbReference>
<dbReference type="InterPro" id="IPR012338">
    <property type="entry name" value="Beta-lactam/transpept-like"/>
</dbReference>
<dbReference type="PANTHER" id="PTHR30023">
    <property type="entry name" value="D-ALANYL-D-ALANINE CARBOXYPEPTIDASE"/>
    <property type="match status" value="1"/>
</dbReference>